<comment type="caution">
    <text evidence="3">The sequence shown here is derived from an EMBL/GenBank/DDBJ whole genome shotgun (WGS) entry which is preliminary data.</text>
</comment>
<evidence type="ECO:0000313" key="4">
    <source>
        <dbReference type="Proteomes" id="UP000490800"/>
    </source>
</evidence>
<gene>
    <name evidence="3" type="ORF">EDM21_21190</name>
</gene>
<name>A0A7X3FMH5_9BACL</name>
<organism evidence="3 4">
    <name type="scientific">Paenibacillus lutrae</name>
    <dbReference type="NCBI Taxonomy" id="2078573"/>
    <lineage>
        <taxon>Bacteria</taxon>
        <taxon>Bacillati</taxon>
        <taxon>Bacillota</taxon>
        <taxon>Bacilli</taxon>
        <taxon>Bacillales</taxon>
        <taxon>Paenibacillaceae</taxon>
        <taxon>Paenibacillus</taxon>
    </lineage>
</organism>
<feature type="transmembrane region" description="Helical" evidence="2">
    <location>
        <begin position="107"/>
        <end position="124"/>
    </location>
</feature>
<feature type="region of interest" description="Disordered" evidence="1">
    <location>
        <begin position="34"/>
        <end position="58"/>
    </location>
</feature>
<protein>
    <submittedName>
        <fullName evidence="3">Uncharacterized protein</fullName>
    </submittedName>
</protein>
<evidence type="ECO:0000313" key="3">
    <source>
        <dbReference type="EMBL" id="MVP01997.1"/>
    </source>
</evidence>
<keyword evidence="2" id="KW-0812">Transmembrane</keyword>
<evidence type="ECO:0000256" key="2">
    <source>
        <dbReference type="SAM" id="Phobius"/>
    </source>
</evidence>
<dbReference type="RefSeq" id="WP_157338395.1">
    <property type="nucleotide sequence ID" value="NZ_RHLK01000016.1"/>
</dbReference>
<dbReference type="EMBL" id="RHLK01000016">
    <property type="protein sequence ID" value="MVP01997.1"/>
    <property type="molecule type" value="Genomic_DNA"/>
</dbReference>
<dbReference type="Proteomes" id="UP000490800">
    <property type="component" value="Unassembled WGS sequence"/>
</dbReference>
<dbReference type="OrthoDB" id="9869650at2"/>
<proteinExistence type="predicted"/>
<evidence type="ECO:0000256" key="1">
    <source>
        <dbReference type="SAM" id="MobiDB-lite"/>
    </source>
</evidence>
<keyword evidence="2" id="KW-0472">Membrane</keyword>
<accession>A0A7X3FMH5</accession>
<reference evidence="3 4" key="1">
    <citation type="journal article" date="2019" name="Microorganisms">
        <title>Paenibacillus lutrae sp. nov., A Chitinolytic Species Isolated from A River Otter in Castril Natural Park, Granada, Spain.</title>
        <authorList>
            <person name="Rodriguez M."/>
            <person name="Reina J.C."/>
            <person name="Bejar V."/>
            <person name="Llamas I."/>
        </authorList>
    </citation>
    <scope>NUCLEOTIDE SEQUENCE [LARGE SCALE GENOMIC DNA]</scope>
    <source>
        <strain evidence="3 4">N10</strain>
    </source>
</reference>
<sequence>MEYGKKPYTGPIYNAPTAPPQVISPAPMPKPLATAPMPQQWAPAPMPQQWAPAPVPTPLPAPGPVPAPVIQSTHVYVSSHKPHCPPPVPSCYPVKHKPVCKKGDNSASILVLFILLVIITRSFGGYKKC</sequence>
<dbReference type="AlphaFoldDB" id="A0A7X3FMH5"/>
<feature type="compositionally biased region" description="Low complexity" evidence="1">
    <location>
        <begin position="35"/>
        <end position="52"/>
    </location>
</feature>
<keyword evidence="4" id="KW-1185">Reference proteome</keyword>
<keyword evidence="2" id="KW-1133">Transmembrane helix</keyword>